<dbReference type="AlphaFoldDB" id="A0AAD7ZWM3"/>
<dbReference type="InterPro" id="IPR011009">
    <property type="entry name" value="Kinase-like_dom_sf"/>
</dbReference>
<evidence type="ECO:0000313" key="1">
    <source>
        <dbReference type="EMBL" id="KAJ9587507.1"/>
    </source>
</evidence>
<feature type="non-terminal residue" evidence="1">
    <location>
        <position position="108"/>
    </location>
</feature>
<proteinExistence type="predicted"/>
<dbReference type="Gene3D" id="1.10.510.10">
    <property type="entry name" value="Transferase(Phosphotransferase) domain 1"/>
    <property type="match status" value="1"/>
</dbReference>
<organism evidence="1 2">
    <name type="scientific">Diploptera punctata</name>
    <name type="common">Pacific beetle cockroach</name>
    <dbReference type="NCBI Taxonomy" id="6984"/>
    <lineage>
        <taxon>Eukaryota</taxon>
        <taxon>Metazoa</taxon>
        <taxon>Ecdysozoa</taxon>
        <taxon>Arthropoda</taxon>
        <taxon>Hexapoda</taxon>
        <taxon>Insecta</taxon>
        <taxon>Pterygota</taxon>
        <taxon>Neoptera</taxon>
        <taxon>Polyneoptera</taxon>
        <taxon>Dictyoptera</taxon>
        <taxon>Blattodea</taxon>
        <taxon>Blaberoidea</taxon>
        <taxon>Blaberidae</taxon>
        <taxon>Diplopterinae</taxon>
        <taxon>Diploptera</taxon>
    </lineage>
</organism>
<evidence type="ECO:0000313" key="2">
    <source>
        <dbReference type="Proteomes" id="UP001233999"/>
    </source>
</evidence>
<sequence length="108" mass="12064">SHLPPGVGVSVRLALDMHVRLSENVPGTVLAPEHTTYFKISATEMHQTSLHGLRHENLNVLIGCLTDPTRPALVLEWCSRGSLEDVLVQDEIKLDWSFRLSLLTDLVR</sequence>
<comment type="caution">
    <text evidence="1">The sequence shown here is derived from an EMBL/GenBank/DDBJ whole genome shotgun (WGS) entry which is preliminary data.</text>
</comment>
<gene>
    <name evidence="1" type="ORF">L9F63_028240</name>
</gene>
<keyword evidence="2" id="KW-1185">Reference proteome</keyword>
<accession>A0AAD7ZWM3</accession>
<reference evidence="1" key="2">
    <citation type="submission" date="2023-05" db="EMBL/GenBank/DDBJ databases">
        <authorList>
            <person name="Fouks B."/>
        </authorList>
    </citation>
    <scope>NUCLEOTIDE SEQUENCE</scope>
    <source>
        <strain evidence="1">Stay&amp;Tobe</strain>
        <tissue evidence="1">Testes</tissue>
    </source>
</reference>
<dbReference type="SUPFAM" id="SSF56112">
    <property type="entry name" value="Protein kinase-like (PK-like)"/>
    <property type="match status" value="1"/>
</dbReference>
<reference evidence="1" key="1">
    <citation type="journal article" date="2023" name="IScience">
        <title>Live-bearing cockroach genome reveals convergent evolutionary mechanisms linked to viviparity in insects and beyond.</title>
        <authorList>
            <person name="Fouks B."/>
            <person name="Harrison M.C."/>
            <person name="Mikhailova A.A."/>
            <person name="Marchal E."/>
            <person name="English S."/>
            <person name="Carruthers M."/>
            <person name="Jennings E.C."/>
            <person name="Chiamaka E.L."/>
            <person name="Frigard R.A."/>
            <person name="Pippel M."/>
            <person name="Attardo G.M."/>
            <person name="Benoit J.B."/>
            <person name="Bornberg-Bauer E."/>
            <person name="Tobe S.S."/>
        </authorList>
    </citation>
    <scope>NUCLEOTIDE SEQUENCE</scope>
    <source>
        <strain evidence="1">Stay&amp;Tobe</strain>
    </source>
</reference>
<dbReference type="Proteomes" id="UP001233999">
    <property type="component" value="Unassembled WGS sequence"/>
</dbReference>
<feature type="non-terminal residue" evidence="1">
    <location>
        <position position="1"/>
    </location>
</feature>
<protein>
    <recommendedName>
        <fullName evidence="3">Protein kinase domain-containing protein</fullName>
    </recommendedName>
</protein>
<dbReference type="EMBL" id="JASPKZ010006233">
    <property type="protein sequence ID" value="KAJ9587507.1"/>
    <property type="molecule type" value="Genomic_DNA"/>
</dbReference>
<name>A0AAD7ZWM3_DIPPU</name>
<evidence type="ECO:0008006" key="3">
    <source>
        <dbReference type="Google" id="ProtNLM"/>
    </source>
</evidence>